<name>A0AA46YYT3_BACT4</name>
<protein>
    <submittedName>
        <fullName evidence="1">Uncharacterized protein</fullName>
    </submittedName>
</protein>
<proteinExistence type="predicted"/>
<accession>A0AA46YYT3</accession>
<sequence length="69" mass="7893">MEKNVWGVLIQKPLGTQGKRKMTTPTAPKNQNEVVLIQKHRNLRHPQGFLGGEGARWGVYYRKKSGSKY</sequence>
<reference evidence="1" key="1">
    <citation type="submission" date="2021-06" db="EMBL/GenBank/DDBJ databases">
        <title>Interrogation of the integrated mobile genetic elements in gut-associated Bacteroides with a consensus prediction approach.</title>
        <authorList>
            <person name="Campbell D.E."/>
            <person name="Leigh J.R."/>
            <person name="Kim T."/>
            <person name="England W."/>
            <person name="Whitaker R.J."/>
            <person name="Degnan P.H."/>
        </authorList>
    </citation>
    <scope>NUCLEOTIDE SEQUENCE</scope>
    <source>
        <strain evidence="1">VPI-BTDOT2</strain>
    </source>
</reference>
<dbReference type="RefSeq" id="WP_258903190.1">
    <property type="nucleotide sequence ID" value="NZ_CP083681.1"/>
</dbReference>
<dbReference type="AlphaFoldDB" id="A0AA46YYT3"/>
<dbReference type="EMBL" id="CP083681">
    <property type="protein sequence ID" value="UYU71947.1"/>
    <property type="molecule type" value="Genomic_DNA"/>
</dbReference>
<evidence type="ECO:0000313" key="2">
    <source>
        <dbReference type="Proteomes" id="UP001156216"/>
    </source>
</evidence>
<gene>
    <name evidence="1" type="ORF">KQP59_02195</name>
</gene>
<evidence type="ECO:0000313" key="1">
    <source>
        <dbReference type="EMBL" id="UYU71947.1"/>
    </source>
</evidence>
<organism evidence="1 2">
    <name type="scientific">Bacteroides thetaiotaomicron</name>
    <dbReference type="NCBI Taxonomy" id="818"/>
    <lineage>
        <taxon>Bacteria</taxon>
        <taxon>Pseudomonadati</taxon>
        <taxon>Bacteroidota</taxon>
        <taxon>Bacteroidia</taxon>
        <taxon>Bacteroidales</taxon>
        <taxon>Bacteroidaceae</taxon>
        <taxon>Bacteroides</taxon>
    </lineage>
</organism>
<dbReference type="Proteomes" id="UP001156216">
    <property type="component" value="Chromosome"/>
</dbReference>